<comment type="caution">
    <text evidence="3">The sequence shown here is derived from an EMBL/GenBank/DDBJ whole genome shotgun (WGS) entry which is preliminary data.</text>
</comment>
<name>A0ABT2LRF6_9HYPH</name>
<organism evidence="3 4">
    <name type="scientific">Chelativorans salis</name>
    <dbReference type="NCBI Taxonomy" id="2978478"/>
    <lineage>
        <taxon>Bacteria</taxon>
        <taxon>Pseudomonadati</taxon>
        <taxon>Pseudomonadota</taxon>
        <taxon>Alphaproteobacteria</taxon>
        <taxon>Hyphomicrobiales</taxon>
        <taxon>Phyllobacteriaceae</taxon>
        <taxon>Chelativorans</taxon>
    </lineage>
</organism>
<evidence type="ECO:0000313" key="4">
    <source>
        <dbReference type="Proteomes" id="UP001320831"/>
    </source>
</evidence>
<proteinExistence type="predicted"/>
<dbReference type="GO" id="GO:0016740">
    <property type="term" value="F:transferase activity"/>
    <property type="evidence" value="ECO:0007669"/>
    <property type="project" value="UniProtKB-KW"/>
</dbReference>
<accession>A0ABT2LRF6</accession>
<dbReference type="InterPro" id="IPR004360">
    <property type="entry name" value="Glyas_Fos-R_dOase_dom"/>
</dbReference>
<dbReference type="PANTHER" id="PTHR21366:SF14">
    <property type="entry name" value="GLYOXALASE DOMAIN-CONTAINING PROTEIN 5"/>
    <property type="match status" value="1"/>
</dbReference>
<dbReference type="EMBL" id="JAOCZP010000004">
    <property type="protein sequence ID" value="MCT7376422.1"/>
    <property type="molecule type" value="Genomic_DNA"/>
</dbReference>
<dbReference type="InterPro" id="IPR029068">
    <property type="entry name" value="Glyas_Bleomycin-R_OHBP_Dase"/>
</dbReference>
<keyword evidence="4" id="KW-1185">Reference proteome</keyword>
<dbReference type="Proteomes" id="UP001320831">
    <property type="component" value="Unassembled WGS sequence"/>
</dbReference>
<dbReference type="InterPro" id="IPR050383">
    <property type="entry name" value="GlyoxalaseI/FosfomycinResist"/>
</dbReference>
<sequence>MTETPKVSGLNHITLAVSDLNRSIAFYRETLGMTLRAEWPEGAYMEAGALWLCLSLDPAARTLPHPDYTHIAFDISPTTFKALCMRIEKVARSWKTNASEGGSLYFLDPDGHKLELHVGSLETRLEHYKANPMPGRIVHDR</sequence>
<dbReference type="PROSITE" id="PS00934">
    <property type="entry name" value="GLYOXALASE_I_1"/>
    <property type="match status" value="1"/>
</dbReference>
<gene>
    <name evidence="3" type="ORF">N5A92_15415</name>
</gene>
<evidence type="ECO:0000259" key="2">
    <source>
        <dbReference type="PROSITE" id="PS51819"/>
    </source>
</evidence>
<dbReference type="SUPFAM" id="SSF54593">
    <property type="entry name" value="Glyoxalase/Bleomycin resistance protein/Dihydroxybiphenyl dioxygenase"/>
    <property type="match status" value="1"/>
</dbReference>
<dbReference type="PANTHER" id="PTHR21366">
    <property type="entry name" value="GLYOXALASE FAMILY PROTEIN"/>
    <property type="match status" value="1"/>
</dbReference>
<dbReference type="CDD" id="cd07244">
    <property type="entry name" value="FosA"/>
    <property type="match status" value="1"/>
</dbReference>
<keyword evidence="3" id="KW-0808">Transferase</keyword>
<evidence type="ECO:0000313" key="3">
    <source>
        <dbReference type="EMBL" id="MCT7376422.1"/>
    </source>
</evidence>
<dbReference type="PROSITE" id="PS51819">
    <property type="entry name" value="VOC"/>
    <property type="match status" value="1"/>
</dbReference>
<dbReference type="Pfam" id="PF00903">
    <property type="entry name" value="Glyoxalase"/>
    <property type="match status" value="1"/>
</dbReference>
<dbReference type="RefSeq" id="WP_260904346.1">
    <property type="nucleotide sequence ID" value="NZ_JAOCZP010000004.1"/>
</dbReference>
<keyword evidence="1" id="KW-0479">Metal-binding</keyword>
<reference evidence="3 4" key="1">
    <citation type="submission" date="2022-09" db="EMBL/GenBank/DDBJ databases">
        <title>Chelativorans salina sp. nov., a novel slightly halophilic bacterium isolated from a saline lake sediment enrichment.</title>
        <authorList>
            <person name="Gao L."/>
            <person name="Fang B.-Z."/>
            <person name="Li W.-J."/>
        </authorList>
    </citation>
    <scope>NUCLEOTIDE SEQUENCE [LARGE SCALE GENOMIC DNA]</scope>
    <source>
        <strain evidence="3 4">EGI FJ00035</strain>
    </source>
</reference>
<dbReference type="InterPro" id="IPR018146">
    <property type="entry name" value="Glyoxalase_1_CS"/>
</dbReference>
<evidence type="ECO:0000256" key="1">
    <source>
        <dbReference type="ARBA" id="ARBA00022723"/>
    </source>
</evidence>
<feature type="domain" description="VOC" evidence="2">
    <location>
        <begin position="9"/>
        <end position="119"/>
    </location>
</feature>
<protein>
    <submittedName>
        <fullName evidence="3">Fosfomycin resistance glutathione transferase</fullName>
    </submittedName>
</protein>
<dbReference type="InterPro" id="IPR037523">
    <property type="entry name" value="VOC_core"/>
</dbReference>
<dbReference type="Gene3D" id="3.10.180.10">
    <property type="entry name" value="2,3-Dihydroxybiphenyl 1,2-Dioxygenase, domain 1"/>
    <property type="match status" value="1"/>
</dbReference>